<reference evidence="1" key="1">
    <citation type="journal article" date="2022" name="Int. J. Mol. Sci.">
        <title>Phenotypic and genotypic virulence characterisation of Staphylococcus pettenkoferi strains isolated from human bloodstream and diabetic foot infections.</title>
        <authorList>
            <person name="Magnan C."/>
        </authorList>
    </citation>
    <scope>NUCLEOTIDE SEQUENCE</scope>
    <source>
        <strain evidence="1">NSP020P</strain>
    </source>
</reference>
<name>A0A9Q4D6P6_9STAP</name>
<evidence type="ECO:0000313" key="1">
    <source>
        <dbReference type="EMBL" id="MCY1594605.1"/>
    </source>
</evidence>
<comment type="caution">
    <text evidence="1">The sequence shown here is derived from an EMBL/GenBank/DDBJ whole genome shotgun (WGS) entry which is preliminary data.</text>
</comment>
<dbReference type="EMBL" id="JANSKX010000014">
    <property type="protein sequence ID" value="MCY1594605.1"/>
    <property type="molecule type" value="Genomic_DNA"/>
</dbReference>
<dbReference type="RefSeq" id="WP_268210335.1">
    <property type="nucleotide sequence ID" value="NZ_JANSKS010000013.1"/>
</dbReference>
<proteinExistence type="predicted"/>
<sequence length="442" mass="50568">MKDIDNIINNPKVNGETEESSAAVVYSYDIENALAKGIKADKIKDRFKELQNKNKFPPHLEYIDSHVDRINSTCVSLFYNHKTEKALVAMPGTNWETSFIDGFNDMIHDALLDIYNNTNKDVILRDVDKQIKSWKQDYDINIIAAHSLDGSSAQKLGAANHIPYIFNYNSAATYYQTGLTDLPLLKKLFISEFLKKINRKNYLWLKSQVISNHTQIFDYHTKGDFLLDVERVFDGVTYGKRELFEDDGDGIIKDHSIENFLKPETQEKLRKQRDLLLPKKKDFQQIVNETKKELSDVEATRARLISSNGGVLTETAQKYLDDSNALAVANHLKEELNTELDNLIDLYNHTIGEYDYIWNDGLEDARDLGSQLDEDEILGALEIGGVTKKIVLTDHKEKLNDKKSKVKQVKEHHQDYIKRLNEAVETVLAHDQSLASQVGFVN</sequence>
<gene>
    <name evidence="1" type="ORF">NW112_05090</name>
</gene>
<protein>
    <submittedName>
        <fullName evidence="1">Uncharacterized protein</fullName>
    </submittedName>
</protein>
<dbReference type="SUPFAM" id="SSF53474">
    <property type="entry name" value="alpha/beta-Hydrolases"/>
    <property type="match status" value="1"/>
</dbReference>
<accession>A0A9Q4D6P6</accession>
<dbReference type="AlphaFoldDB" id="A0A9Q4D6P6"/>
<evidence type="ECO:0000313" key="2">
    <source>
        <dbReference type="Proteomes" id="UP001081438"/>
    </source>
</evidence>
<dbReference type="InterPro" id="IPR029058">
    <property type="entry name" value="AB_hydrolase_fold"/>
</dbReference>
<dbReference type="Proteomes" id="UP001081438">
    <property type="component" value="Unassembled WGS sequence"/>
</dbReference>
<organism evidence="1 2">
    <name type="scientific">Staphylococcus pettenkoferi</name>
    <dbReference type="NCBI Taxonomy" id="170573"/>
    <lineage>
        <taxon>Bacteria</taxon>
        <taxon>Bacillati</taxon>
        <taxon>Bacillota</taxon>
        <taxon>Bacilli</taxon>
        <taxon>Bacillales</taxon>
        <taxon>Staphylococcaceae</taxon>
        <taxon>Staphylococcus</taxon>
    </lineage>
</organism>